<organism evidence="1">
    <name type="scientific">Arundo donax</name>
    <name type="common">Giant reed</name>
    <name type="synonym">Donax arundinaceus</name>
    <dbReference type="NCBI Taxonomy" id="35708"/>
    <lineage>
        <taxon>Eukaryota</taxon>
        <taxon>Viridiplantae</taxon>
        <taxon>Streptophyta</taxon>
        <taxon>Embryophyta</taxon>
        <taxon>Tracheophyta</taxon>
        <taxon>Spermatophyta</taxon>
        <taxon>Magnoliopsida</taxon>
        <taxon>Liliopsida</taxon>
        <taxon>Poales</taxon>
        <taxon>Poaceae</taxon>
        <taxon>PACMAD clade</taxon>
        <taxon>Arundinoideae</taxon>
        <taxon>Arundineae</taxon>
        <taxon>Arundo</taxon>
    </lineage>
</organism>
<sequence length="42" mass="4824">MTSLMQDGVLLLREFSVQMLFNHRSAMLSTNQSLGILEREII</sequence>
<dbReference type="EMBL" id="GBRH01190392">
    <property type="protein sequence ID" value="JAE07504.1"/>
    <property type="molecule type" value="Transcribed_RNA"/>
</dbReference>
<proteinExistence type="predicted"/>
<reference evidence="1" key="2">
    <citation type="journal article" date="2015" name="Data Brief">
        <title>Shoot transcriptome of the giant reed, Arundo donax.</title>
        <authorList>
            <person name="Barrero R.A."/>
            <person name="Guerrero F.D."/>
            <person name="Moolhuijzen P."/>
            <person name="Goolsby J.A."/>
            <person name="Tidwell J."/>
            <person name="Bellgard S.E."/>
            <person name="Bellgard M.I."/>
        </authorList>
    </citation>
    <scope>NUCLEOTIDE SEQUENCE</scope>
    <source>
        <tissue evidence="1">Shoot tissue taken approximately 20 cm above the soil surface</tissue>
    </source>
</reference>
<accession>A0A0A9F8G3</accession>
<reference evidence="1" key="1">
    <citation type="submission" date="2014-09" db="EMBL/GenBank/DDBJ databases">
        <authorList>
            <person name="Magalhaes I.L.F."/>
            <person name="Oliveira U."/>
            <person name="Santos F.R."/>
            <person name="Vidigal T.H.D.A."/>
            <person name="Brescovit A.D."/>
            <person name="Santos A.J."/>
        </authorList>
    </citation>
    <scope>NUCLEOTIDE SEQUENCE</scope>
    <source>
        <tissue evidence="1">Shoot tissue taken approximately 20 cm above the soil surface</tissue>
    </source>
</reference>
<evidence type="ECO:0000313" key="1">
    <source>
        <dbReference type="EMBL" id="JAE07504.1"/>
    </source>
</evidence>
<name>A0A0A9F8G3_ARUDO</name>
<dbReference type="AlphaFoldDB" id="A0A0A9F8G3"/>
<protein>
    <submittedName>
        <fullName evidence="1">Uncharacterized protein</fullName>
    </submittedName>
</protein>